<dbReference type="RefSeq" id="WP_015245219.1">
    <property type="nucleotide sequence ID" value="NC_019892.1"/>
</dbReference>
<dbReference type="AlphaFoldDB" id="L0DB15"/>
<protein>
    <submittedName>
        <fullName evidence="2">Uncharacterized protein</fullName>
    </submittedName>
</protein>
<sequence>MAKRNDKAPKSPHSASLIVRPGEPVLEDQDEIQLLDGWLDVYHGLNVGPCDRRTIQKEQDCRLIEAISCSPDQFDCSYEEWLFPYRIDVQRAAAQGWPGPADPKILLSPNQLAAATRAKKSGEPFKIEEGYYVTQWENRWIVVSRSGSFLIEITVNTYSFYVDDFVPLAYDTPIEAAAAYLWSEAIAKAREARYKAAMRCFGREERE</sequence>
<name>L0DB15_SINAD</name>
<dbReference type="Proteomes" id="UP000010798">
    <property type="component" value="Chromosome"/>
</dbReference>
<dbReference type="HOGENOM" id="CLU_1325604_0_0_0"/>
<organism evidence="2 3">
    <name type="scientific">Singulisphaera acidiphila (strain ATCC BAA-1392 / DSM 18658 / VKM B-2454 / MOB10)</name>
    <dbReference type="NCBI Taxonomy" id="886293"/>
    <lineage>
        <taxon>Bacteria</taxon>
        <taxon>Pseudomonadati</taxon>
        <taxon>Planctomycetota</taxon>
        <taxon>Planctomycetia</taxon>
        <taxon>Isosphaerales</taxon>
        <taxon>Isosphaeraceae</taxon>
        <taxon>Singulisphaera</taxon>
    </lineage>
</organism>
<evidence type="ECO:0000313" key="3">
    <source>
        <dbReference type="Proteomes" id="UP000010798"/>
    </source>
</evidence>
<dbReference type="KEGG" id="saci:Sinac_1674"/>
<dbReference type="STRING" id="886293.Sinac_1674"/>
<proteinExistence type="predicted"/>
<dbReference type="EMBL" id="CP003364">
    <property type="protein sequence ID" value="AGA26050.1"/>
    <property type="molecule type" value="Genomic_DNA"/>
</dbReference>
<feature type="region of interest" description="Disordered" evidence="1">
    <location>
        <begin position="1"/>
        <end position="22"/>
    </location>
</feature>
<evidence type="ECO:0000313" key="2">
    <source>
        <dbReference type="EMBL" id="AGA26050.1"/>
    </source>
</evidence>
<evidence type="ECO:0000256" key="1">
    <source>
        <dbReference type="SAM" id="MobiDB-lite"/>
    </source>
</evidence>
<gene>
    <name evidence="2" type="ordered locus">Sinac_1674</name>
</gene>
<dbReference type="OrthoDB" id="9938887at2"/>
<keyword evidence="3" id="KW-1185">Reference proteome</keyword>
<accession>L0DB15</accession>
<reference evidence="2 3" key="1">
    <citation type="submission" date="2012-02" db="EMBL/GenBank/DDBJ databases">
        <title>Complete sequence of chromosome of Singulisphaera acidiphila DSM 18658.</title>
        <authorList>
            <consortium name="US DOE Joint Genome Institute (JGI-PGF)"/>
            <person name="Lucas S."/>
            <person name="Copeland A."/>
            <person name="Lapidus A."/>
            <person name="Glavina del Rio T."/>
            <person name="Dalin E."/>
            <person name="Tice H."/>
            <person name="Bruce D."/>
            <person name="Goodwin L."/>
            <person name="Pitluck S."/>
            <person name="Peters L."/>
            <person name="Ovchinnikova G."/>
            <person name="Chertkov O."/>
            <person name="Kyrpides N."/>
            <person name="Mavromatis K."/>
            <person name="Ivanova N."/>
            <person name="Brettin T."/>
            <person name="Detter J.C."/>
            <person name="Han C."/>
            <person name="Larimer F."/>
            <person name="Land M."/>
            <person name="Hauser L."/>
            <person name="Markowitz V."/>
            <person name="Cheng J.-F."/>
            <person name="Hugenholtz P."/>
            <person name="Woyke T."/>
            <person name="Wu D."/>
            <person name="Tindall B."/>
            <person name="Pomrenke H."/>
            <person name="Brambilla E."/>
            <person name="Klenk H.-P."/>
            <person name="Eisen J.A."/>
        </authorList>
    </citation>
    <scope>NUCLEOTIDE SEQUENCE [LARGE SCALE GENOMIC DNA]</scope>
    <source>
        <strain evidence="3">ATCC BAA-1392 / DSM 18658 / VKM B-2454 / MOB10</strain>
    </source>
</reference>